<proteinExistence type="inferred from homology"/>
<evidence type="ECO:0000313" key="8">
    <source>
        <dbReference type="EMBL" id="KAF6017553.1"/>
    </source>
</evidence>
<dbReference type="GO" id="GO:0005829">
    <property type="term" value="C:cytosol"/>
    <property type="evidence" value="ECO:0007669"/>
    <property type="project" value="GOC"/>
</dbReference>
<dbReference type="PANTHER" id="PTHR46571">
    <property type="entry name" value="SORTING NEXIN-8"/>
    <property type="match status" value="1"/>
</dbReference>
<dbReference type="InterPro" id="IPR001683">
    <property type="entry name" value="PX_dom"/>
</dbReference>
<keyword evidence="4" id="KW-0653">Protein transport</keyword>
<dbReference type="GO" id="GO:0006886">
    <property type="term" value="P:intracellular protein transport"/>
    <property type="evidence" value="ECO:0007669"/>
    <property type="project" value="TreeGrafter"/>
</dbReference>
<dbReference type="Gene3D" id="1.10.238.10">
    <property type="entry name" value="EF-hand"/>
    <property type="match status" value="1"/>
</dbReference>
<protein>
    <submittedName>
        <fullName evidence="8">SNX8</fullName>
    </submittedName>
</protein>
<organism evidence="8 9">
    <name type="scientific">Bugula neritina</name>
    <name type="common">Brown bryozoan</name>
    <name type="synonym">Sertularia neritina</name>
    <dbReference type="NCBI Taxonomy" id="10212"/>
    <lineage>
        <taxon>Eukaryota</taxon>
        <taxon>Metazoa</taxon>
        <taxon>Spiralia</taxon>
        <taxon>Lophotrochozoa</taxon>
        <taxon>Bryozoa</taxon>
        <taxon>Gymnolaemata</taxon>
        <taxon>Cheilostomatida</taxon>
        <taxon>Flustrina</taxon>
        <taxon>Buguloidea</taxon>
        <taxon>Bugulidae</taxon>
        <taxon>Bugula</taxon>
    </lineage>
</organism>
<keyword evidence="9" id="KW-1185">Reference proteome</keyword>
<dbReference type="InterPro" id="IPR028662">
    <property type="entry name" value="SNX8/Mvp1"/>
</dbReference>
<comment type="caution">
    <text evidence="8">The sequence shown here is derived from an EMBL/GenBank/DDBJ whole genome shotgun (WGS) entry which is preliminary data.</text>
</comment>
<feature type="region of interest" description="Disordered" evidence="6">
    <location>
        <begin position="586"/>
        <end position="606"/>
    </location>
</feature>
<evidence type="ECO:0000259" key="7">
    <source>
        <dbReference type="PROSITE" id="PS50195"/>
    </source>
</evidence>
<dbReference type="CDD" id="cd07597">
    <property type="entry name" value="BAR_SNX8"/>
    <property type="match status" value="1"/>
</dbReference>
<evidence type="ECO:0000256" key="3">
    <source>
        <dbReference type="ARBA" id="ARBA00022448"/>
    </source>
</evidence>
<accession>A0A7J7IUD8</accession>
<dbReference type="InterPro" id="IPR036871">
    <property type="entry name" value="PX_dom_sf"/>
</dbReference>
<dbReference type="SUPFAM" id="SSF64268">
    <property type="entry name" value="PX domain"/>
    <property type="match status" value="1"/>
</dbReference>
<dbReference type="InterPro" id="IPR035704">
    <property type="entry name" value="SNX8/Mvp1_PX"/>
</dbReference>
<evidence type="ECO:0000256" key="6">
    <source>
        <dbReference type="SAM" id="MobiDB-lite"/>
    </source>
</evidence>
<dbReference type="AlphaFoldDB" id="A0A7J7IUD8"/>
<dbReference type="Pfam" id="PF00787">
    <property type="entry name" value="PX"/>
    <property type="match status" value="1"/>
</dbReference>
<evidence type="ECO:0000313" key="9">
    <source>
        <dbReference type="Proteomes" id="UP000593567"/>
    </source>
</evidence>
<gene>
    <name evidence="8" type="ORF">EB796_024158</name>
</gene>
<evidence type="ECO:0000256" key="4">
    <source>
        <dbReference type="ARBA" id="ARBA00022927"/>
    </source>
</evidence>
<dbReference type="PROSITE" id="PS50195">
    <property type="entry name" value="PX"/>
    <property type="match status" value="1"/>
</dbReference>
<dbReference type="Gene3D" id="3.30.1520.10">
    <property type="entry name" value="Phox-like domain"/>
    <property type="match status" value="1"/>
</dbReference>
<comment type="subcellular location">
    <subcellularLocation>
        <location evidence="1">Membrane</location>
        <topology evidence="1">Peripheral membrane protein</topology>
        <orientation evidence="1">Cytoplasmic side</orientation>
    </subcellularLocation>
</comment>
<dbReference type="CDD" id="cd06866">
    <property type="entry name" value="PX_SNX8_Mvp1p_like"/>
    <property type="match status" value="1"/>
</dbReference>
<dbReference type="GO" id="GO:0034498">
    <property type="term" value="P:early endosome to Golgi transport"/>
    <property type="evidence" value="ECO:0007669"/>
    <property type="project" value="TreeGrafter"/>
</dbReference>
<comment type="similarity">
    <text evidence="2">Belongs to the sorting nexin family.</text>
</comment>
<dbReference type="PANTHER" id="PTHR46571:SF1">
    <property type="entry name" value="SORTING NEXIN-8"/>
    <property type="match status" value="1"/>
</dbReference>
<dbReference type="GO" id="GO:0035091">
    <property type="term" value="F:phosphatidylinositol binding"/>
    <property type="evidence" value="ECO:0007669"/>
    <property type="project" value="InterPro"/>
</dbReference>
<dbReference type="GO" id="GO:0031901">
    <property type="term" value="C:early endosome membrane"/>
    <property type="evidence" value="ECO:0007669"/>
    <property type="project" value="TreeGrafter"/>
</dbReference>
<dbReference type="EMBL" id="VXIV02003382">
    <property type="protein sequence ID" value="KAF6017553.1"/>
    <property type="molecule type" value="Genomic_DNA"/>
</dbReference>
<keyword evidence="5" id="KW-0472">Membrane</keyword>
<name>A0A7J7IUD8_BUGNE</name>
<evidence type="ECO:0000256" key="1">
    <source>
        <dbReference type="ARBA" id="ARBA00004287"/>
    </source>
</evidence>
<sequence>MAYEYDYDYESSVNLIIYHLNLFTSHNNYKRHCFIVFHYTTTLVIITTVCKNPQILCTYPCLNEPQSLTQSRLCEVHFVIVQLKWSVPAFYREVYETLCPTQDHLTKESFMKIFVGKVGLDTVTLTQILELSSNGHGHLTRTGVYKALALCALAQQGKSVNEKLLESFSGKELPTPNIGELCDLKQESAKLRIQNNNTTTMLSLSYLELSEIDSIKVDLVPEKKGVILKHVEYSVTSQRYKMTVGRRYNDFIALHEALVHRYPYRIIPSLPPKKFAANSTEFLESRRKSLRRFLNIIARHPVIAEDRLGVLKYFLTFNGSDCQSKLRDNFRSAPDEFMTNELALKAKELVPMDTQVQYASSRSFISTLVQSVSRLKEVMDRLVRRSLELSVDMKKIAVELDAMTANSSTAWATGSSTNWQTLQKGFKHMSVEYSAISEKATRKAANEELRVLEELEAFLALLLAYRDLCDRHQKGVLSDHQRALHKMGSIKKKQMQAAVRSSEVGNGEQFESRILAQESAITNMENRSYFSLYCIQMETQLIHSNMMMLSTAFKQMAGVEAEGYAELSHCWQNMLHLVERVLPDQNKAVSPPTSPSHSMAGPGITM</sequence>
<dbReference type="Pfam" id="PF19566">
    <property type="entry name" value="Snx8_BAR_dom"/>
    <property type="match status" value="1"/>
</dbReference>
<dbReference type="SMART" id="SM00312">
    <property type="entry name" value="PX"/>
    <property type="match status" value="1"/>
</dbReference>
<evidence type="ECO:0000256" key="5">
    <source>
        <dbReference type="ARBA" id="ARBA00023136"/>
    </source>
</evidence>
<dbReference type="InterPro" id="IPR045734">
    <property type="entry name" value="Snx8_BAR_dom"/>
</dbReference>
<dbReference type="OrthoDB" id="10064318at2759"/>
<evidence type="ECO:0000256" key="2">
    <source>
        <dbReference type="ARBA" id="ARBA00010883"/>
    </source>
</evidence>
<dbReference type="Proteomes" id="UP000593567">
    <property type="component" value="Unassembled WGS sequence"/>
</dbReference>
<keyword evidence="3" id="KW-0813">Transport</keyword>
<reference evidence="8" key="1">
    <citation type="submission" date="2020-06" db="EMBL/GenBank/DDBJ databases">
        <title>Draft genome of Bugula neritina, a colonial animal packing powerful symbionts and potential medicines.</title>
        <authorList>
            <person name="Rayko M."/>
        </authorList>
    </citation>
    <scope>NUCLEOTIDE SEQUENCE [LARGE SCALE GENOMIC DNA]</scope>
    <source>
        <strain evidence="8">Kwan_BN1</strain>
    </source>
</reference>
<feature type="domain" description="PX" evidence="7">
    <location>
        <begin position="211"/>
        <end position="321"/>
    </location>
</feature>